<accession>A0A835JYL4</accession>
<protein>
    <submittedName>
        <fullName evidence="1">Uncharacterized protein</fullName>
    </submittedName>
</protein>
<dbReference type="EMBL" id="JADGMS010000009">
    <property type="protein sequence ID" value="KAF9676244.1"/>
    <property type="molecule type" value="Genomic_DNA"/>
</dbReference>
<evidence type="ECO:0000313" key="2">
    <source>
        <dbReference type="Proteomes" id="UP000657918"/>
    </source>
</evidence>
<dbReference type="Proteomes" id="UP000657918">
    <property type="component" value="Unassembled WGS sequence"/>
</dbReference>
<sequence length="166" mass="18908">MIDNVFGAQNKKNKRLSSYLNRLLYPQFPLKQETAAQRLSPCQVMNFLKGRCFVLELLLNLNHGEDMIDVDDQGLGPDPLPILVLIIASDLAFPRRAEILLAQIIICTDIEEYCQSIQLSHSLGHQESSLGRKNWKIPCVYHLKGTVLQNCVSLEQCEKKRSKCLR</sequence>
<name>A0A835JYL4_9ROSI</name>
<reference evidence="1 2" key="1">
    <citation type="submission" date="2020-10" db="EMBL/GenBank/DDBJ databases">
        <title>Plant Genome Project.</title>
        <authorList>
            <person name="Zhang R.-G."/>
        </authorList>
    </citation>
    <scope>NUCLEOTIDE SEQUENCE [LARGE SCALE GENOMIC DNA]</scope>
    <source>
        <strain evidence="1">FAFU-HL-1</strain>
        <tissue evidence="1">Leaf</tissue>
    </source>
</reference>
<keyword evidence="2" id="KW-1185">Reference proteome</keyword>
<dbReference type="AlphaFoldDB" id="A0A835JYL4"/>
<gene>
    <name evidence="1" type="ORF">SADUNF_Sadunf09G0118400</name>
</gene>
<comment type="caution">
    <text evidence="1">The sequence shown here is derived from an EMBL/GenBank/DDBJ whole genome shotgun (WGS) entry which is preliminary data.</text>
</comment>
<organism evidence="1 2">
    <name type="scientific">Salix dunnii</name>
    <dbReference type="NCBI Taxonomy" id="1413687"/>
    <lineage>
        <taxon>Eukaryota</taxon>
        <taxon>Viridiplantae</taxon>
        <taxon>Streptophyta</taxon>
        <taxon>Embryophyta</taxon>
        <taxon>Tracheophyta</taxon>
        <taxon>Spermatophyta</taxon>
        <taxon>Magnoliopsida</taxon>
        <taxon>eudicotyledons</taxon>
        <taxon>Gunneridae</taxon>
        <taxon>Pentapetalae</taxon>
        <taxon>rosids</taxon>
        <taxon>fabids</taxon>
        <taxon>Malpighiales</taxon>
        <taxon>Salicaceae</taxon>
        <taxon>Saliceae</taxon>
        <taxon>Salix</taxon>
    </lineage>
</organism>
<evidence type="ECO:0000313" key="1">
    <source>
        <dbReference type="EMBL" id="KAF9676244.1"/>
    </source>
</evidence>
<proteinExistence type="predicted"/>